<dbReference type="InterPro" id="IPR036689">
    <property type="entry name" value="ESAT-6-like_sf"/>
</dbReference>
<organism evidence="2 3">
    <name type="scientific">Allosaccharopolyspora coralli</name>
    <dbReference type="NCBI Taxonomy" id="2665642"/>
    <lineage>
        <taxon>Bacteria</taxon>
        <taxon>Bacillati</taxon>
        <taxon>Actinomycetota</taxon>
        <taxon>Actinomycetes</taxon>
        <taxon>Pseudonocardiales</taxon>
        <taxon>Pseudonocardiaceae</taxon>
        <taxon>Allosaccharopolyspora</taxon>
    </lineage>
</organism>
<feature type="coiled-coil region" evidence="1">
    <location>
        <begin position="73"/>
        <end position="100"/>
    </location>
</feature>
<accession>A0A5Q3QJV5</accession>
<reference evidence="3" key="1">
    <citation type="submission" date="2019-11" db="EMBL/GenBank/DDBJ databases">
        <title>The complete genome sequence of Saccharopolyspora sp. E2A.</title>
        <authorList>
            <person name="Zhang G."/>
        </authorList>
    </citation>
    <scope>NUCLEOTIDE SEQUENCE [LARGE SCALE GENOMIC DNA]</scope>
    <source>
        <strain evidence="3">E2A</strain>
    </source>
</reference>
<dbReference type="SUPFAM" id="SSF140453">
    <property type="entry name" value="EsxAB dimer-like"/>
    <property type="match status" value="1"/>
</dbReference>
<keyword evidence="1" id="KW-0175">Coiled coil</keyword>
<name>A0A5Q3QJV5_9PSEU</name>
<dbReference type="KEGG" id="sace:GIY23_21335"/>
<dbReference type="EMBL" id="CP045929">
    <property type="protein sequence ID" value="QGK71719.1"/>
    <property type="molecule type" value="Genomic_DNA"/>
</dbReference>
<keyword evidence="3" id="KW-1185">Reference proteome</keyword>
<proteinExistence type="predicted"/>
<dbReference type="RefSeq" id="WP_154078287.1">
    <property type="nucleotide sequence ID" value="NZ_CP045929.1"/>
</dbReference>
<evidence type="ECO:0000256" key="1">
    <source>
        <dbReference type="SAM" id="Coils"/>
    </source>
</evidence>
<dbReference type="AlphaFoldDB" id="A0A5Q3QJV5"/>
<evidence type="ECO:0000313" key="3">
    <source>
        <dbReference type="Proteomes" id="UP000371041"/>
    </source>
</evidence>
<evidence type="ECO:0008006" key="4">
    <source>
        <dbReference type="Google" id="ProtNLM"/>
    </source>
</evidence>
<protein>
    <recommendedName>
        <fullName evidence="4">ESX-1 secretion-associated protein</fullName>
    </recommendedName>
</protein>
<sequence length="121" mass="13062">MTHTGKEFGVDLYGLEQVAKSDLPTVAGAYESAAGKSESAHAMVNGLPREPGQFVSGQGSVFDTYNEAHAVVVDLLKQTRTNLDDTAEALREAAADYAERDRVAAEELQRIIEQQGEPKPE</sequence>
<evidence type="ECO:0000313" key="2">
    <source>
        <dbReference type="EMBL" id="QGK71719.1"/>
    </source>
</evidence>
<gene>
    <name evidence="2" type="ORF">GIY23_21335</name>
</gene>
<dbReference type="Proteomes" id="UP000371041">
    <property type="component" value="Chromosome"/>
</dbReference>